<reference evidence="2 3" key="1">
    <citation type="submission" date="2024-01" db="EMBL/GenBank/DDBJ databases">
        <title>Genome assemblies of Stephania.</title>
        <authorList>
            <person name="Yang L."/>
        </authorList>
    </citation>
    <scope>NUCLEOTIDE SEQUENCE [LARGE SCALE GENOMIC DNA]</scope>
    <source>
        <strain evidence="2">QJT</strain>
        <tissue evidence="2">Leaf</tissue>
    </source>
</reference>
<dbReference type="Proteomes" id="UP001417504">
    <property type="component" value="Unassembled WGS sequence"/>
</dbReference>
<gene>
    <name evidence="2" type="ORF">Sjap_012179</name>
</gene>
<organism evidence="2 3">
    <name type="scientific">Stephania japonica</name>
    <dbReference type="NCBI Taxonomy" id="461633"/>
    <lineage>
        <taxon>Eukaryota</taxon>
        <taxon>Viridiplantae</taxon>
        <taxon>Streptophyta</taxon>
        <taxon>Embryophyta</taxon>
        <taxon>Tracheophyta</taxon>
        <taxon>Spermatophyta</taxon>
        <taxon>Magnoliopsida</taxon>
        <taxon>Ranunculales</taxon>
        <taxon>Menispermaceae</taxon>
        <taxon>Menispermoideae</taxon>
        <taxon>Cissampelideae</taxon>
        <taxon>Stephania</taxon>
    </lineage>
</organism>
<protein>
    <submittedName>
        <fullName evidence="2">Uncharacterized protein</fullName>
    </submittedName>
</protein>
<dbReference type="AlphaFoldDB" id="A0AAP0IVF5"/>
<accession>A0AAP0IVF5</accession>
<comment type="caution">
    <text evidence="2">The sequence shown here is derived from an EMBL/GenBank/DDBJ whole genome shotgun (WGS) entry which is preliminary data.</text>
</comment>
<name>A0AAP0IVF5_9MAGN</name>
<feature type="region of interest" description="Disordered" evidence="1">
    <location>
        <begin position="299"/>
        <end position="323"/>
    </location>
</feature>
<evidence type="ECO:0000256" key="1">
    <source>
        <dbReference type="SAM" id="MobiDB-lite"/>
    </source>
</evidence>
<sequence length="352" mass="40476">MLAMNFIVSKIPSVRCCMHRAKKDIMSSFPWVEQYYSDEMRSGDELVRRVMMVCLNNMSEWMNAVKRDPSPCHHTIDMLSRLDPSTTPQQLLERFSPSYDIAKDITCLSMVVLVKVVAAIVPDRSIPIIKSMRYTLDEAFEIVYFIDQKMNLKTGQSARRLWKYQDFDMSILSEYPNDPNDPVECAISKIERADEILFPDDWVATKVYRRVRDFISEGNYATIEELCGEVQQLFSAMLHHLYAQLPICVYREIRECSVFYDCDERARHLTKLLLSNLDPILVDKVQWKFPDGWPVTTSRNFDVPPDSHDTNAQLDGSTEGGARTSHEIGLSAGEIRLANASITCRLHQSARV</sequence>
<evidence type="ECO:0000313" key="3">
    <source>
        <dbReference type="Proteomes" id="UP001417504"/>
    </source>
</evidence>
<dbReference type="EMBL" id="JBBNAE010000005">
    <property type="protein sequence ID" value="KAK9122577.1"/>
    <property type="molecule type" value="Genomic_DNA"/>
</dbReference>
<keyword evidence="3" id="KW-1185">Reference proteome</keyword>
<proteinExistence type="predicted"/>
<evidence type="ECO:0000313" key="2">
    <source>
        <dbReference type="EMBL" id="KAK9122577.1"/>
    </source>
</evidence>